<dbReference type="Proteomes" id="UP000039021">
    <property type="component" value="Unassembled WGS sequence"/>
</dbReference>
<evidence type="ECO:0000313" key="2">
    <source>
        <dbReference type="Proteomes" id="UP000039021"/>
    </source>
</evidence>
<sequence length="33" mass="3547">MMCAPSKRPEPRSVMSLTIPLVSSIAQPYATSP</sequence>
<reference evidence="2" key="1">
    <citation type="submission" date="2015-03" db="EMBL/GenBank/DDBJ databases">
        <authorList>
            <consortium name="Pathogen Informatics"/>
        </authorList>
    </citation>
    <scope>NUCLEOTIDE SEQUENCE [LARGE SCALE GENOMIC DNA]</scope>
    <source>
        <strain evidence="2">N09902308</strain>
    </source>
</reference>
<name>A0A916P9F2_MYCTX</name>
<gene>
    <name evidence="1" type="ORF">ERS007739_04322</name>
</gene>
<evidence type="ECO:0000313" key="1">
    <source>
        <dbReference type="EMBL" id="CPA02389.1"/>
    </source>
</evidence>
<comment type="caution">
    <text evidence="1">The sequence shown here is derived from an EMBL/GenBank/DDBJ whole genome shotgun (WGS) entry which is preliminary data.</text>
</comment>
<accession>A0A916P9F2</accession>
<protein>
    <submittedName>
        <fullName evidence="1">Uncharacterized protein</fullName>
    </submittedName>
</protein>
<proteinExistence type="predicted"/>
<dbReference type="AlphaFoldDB" id="A0A916P9F2"/>
<organism evidence="1 2">
    <name type="scientific">Mycobacterium tuberculosis</name>
    <dbReference type="NCBI Taxonomy" id="1773"/>
    <lineage>
        <taxon>Bacteria</taxon>
        <taxon>Bacillati</taxon>
        <taxon>Actinomycetota</taxon>
        <taxon>Actinomycetes</taxon>
        <taxon>Mycobacteriales</taxon>
        <taxon>Mycobacteriaceae</taxon>
        <taxon>Mycobacterium</taxon>
        <taxon>Mycobacterium tuberculosis complex</taxon>
    </lineage>
</organism>
<dbReference type="EMBL" id="CSBK01002621">
    <property type="protein sequence ID" value="CPA02389.1"/>
    <property type="molecule type" value="Genomic_DNA"/>
</dbReference>